<feature type="compositionally biased region" description="Polar residues" evidence="4">
    <location>
        <begin position="24"/>
        <end position="36"/>
    </location>
</feature>
<feature type="compositionally biased region" description="Pro residues" evidence="4">
    <location>
        <begin position="1750"/>
        <end position="1762"/>
    </location>
</feature>
<feature type="compositionally biased region" description="Low complexity" evidence="4">
    <location>
        <begin position="739"/>
        <end position="754"/>
    </location>
</feature>
<proteinExistence type="inferred from homology"/>
<feature type="compositionally biased region" description="Basic and acidic residues" evidence="4">
    <location>
        <begin position="458"/>
        <end position="472"/>
    </location>
</feature>
<reference evidence="6 7" key="1">
    <citation type="submission" date="2020-04" db="EMBL/GenBank/DDBJ databases">
        <title>Perkinsus olseni comparative genomics.</title>
        <authorList>
            <person name="Bogema D.R."/>
        </authorList>
    </citation>
    <scope>NUCLEOTIDE SEQUENCE [LARGE SCALE GENOMIC DNA]</scope>
    <source>
        <strain evidence="6">ATCC PRA-31</strain>
    </source>
</reference>
<feature type="region of interest" description="Disordered" evidence="4">
    <location>
        <begin position="1"/>
        <end position="174"/>
    </location>
</feature>
<dbReference type="Pfam" id="PF08839">
    <property type="entry name" value="CDT1"/>
    <property type="match status" value="1"/>
</dbReference>
<dbReference type="SUPFAM" id="SSF46785">
    <property type="entry name" value="Winged helix' DNA-binding domain"/>
    <property type="match status" value="1"/>
</dbReference>
<feature type="compositionally biased region" description="Low complexity" evidence="4">
    <location>
        <begin position="116"/>
        <end position="127"/>
    </location>
</feature>
<accession>A0A7J6LT91</accession>
<dbReference type="InterPro" id="IPR001584">
    <property type="entry name" value="Integrase_cat-core"/>
</dbReference>
<dbReference type="EMBL" id="JABANN010000317">
    <property type="protein sequence ID" value="KAF4662528.1"/>
    <property type="molecule type" value="Genomic_DNA"/>
</dbReference>
<dbReference type="InterPro" id="IPR032054">
    <property type="entry name" value="Cdt1_C"/>
</dbReference>
<dbReference type="PANTHER" id="PTHR48125:SF12">
    <property type="entry name" value="AT HOOK TRANSCRIPTION FACTOR FAMILY-RELATED"/>
    <property type="match status" value="1"/>
</dbReference>
<dbReference type="PANTHER" id="PTHR48125">
    <property type="entry name" value="LP07818P1"/>
    <property type="match status" value="1"/>
</dbReference>
<gene>
    <name evidence="6" type="ORF">FOL46_005241</name>
</gene>
<evidence type="ECO:0000256" key="4">
    <source>
        <dbReference type="SAM" id="MobiDB-lite"/>
    </source>
</evidence>
<dbReference type="Pfam" id="PF16679">
    <property type="entry name" value="CDT1_C"/>
    <property type="match status" value="1"/>
</dbReference>
<keyword evidence="3" id="KW-0175">Coiled coil</keyword>
<name>A0A7J6LT91_PEROL</name>
<feature type="region of interest" description="Disordered" evidence="4">
    <location>
        <begin position="435"/>
        <end position="472"/>
    </location>
</feature>
<dbReference type="InterPro" id="IPR014939">
    <property type="entry name" value="CDT1_Gemini-bd-like"/>
</dbReference>
<dbReference type="InterPro" id="IPR036390">
    <property type="entry name" value="WH_DNA-bd_sf"/>
</dbReference>
<feature type="compositionally biased region" description="Basic and acidic residues" evidence="4">
    <location>
        <begin position="791"/>
        <end position="820"/>
    </location>
</feature>
<feature type="compositionally biased region" description="Polar residues" evidence="4">
    <location>
        <begin position="395"/>
        <end position="404"/>
    </location>
</feature>
<feature type="compositionally biased region" description="Acidic residues" evidence="4">
    <location>
        <begin position="1089"/>
        <end position="1110"/>
    </location>
</feature>
<evidence type="ECO:0000256" key="2">
    <source>
        <dbReference type="ARBA" id="ARBA00023306"/>
    </source>
</evidence>
<organism evidence="6 7">
    <name type="scientific">Perkinsus olseni</name>
    <name type="common">Perkinsus atlanticus</name>
    <dbReference type="NCBI Taxonomy" id="32597"/>
    <lineage>
        <taxon>Eukaryota</taxon>
        <taxon>Sar</taxon>
        <taxon>Alveolata</taxon>
        <taxon>Perkinsozoa</taxon>
        <taxon>Perkinsea</taxon>
        <taxon>Perkinsida</taxon>
        <taxon>Perkinsidae</taxon>
        <taxon>Perkinsus</taxon>
    </lineage>
</organism>
<feature type="compositionally biased region" description="Polar residues" evidence="4">
    <location>
        <begin position="1656"/>
        <end position="1682"/>
    </location>
</feature>
<dbReference type="InterPro" id="IPR038090">
    <property type="entry name" value="Cdt1_C_WH_dom_sf"/>
</dbReference>
<evidence type="ECO:0000256" key="3">
    <source>
        <dbReference type="SAM" id="Coils"/>
    </source>
</evidence>
<dbReference type="Proteomes" id="UP000572268">
    <property type="component" value="Unassembled WGS sequence"/>
</dbReference>
<dbReference type="SUPFAM" id="SSF53098">
    <property type="entry name" value="Ribonuclease H-like"/>
    <property type="match status" value="1"/>
</dbReference>
<feature type="compositionally biased region" description="Polar residues" evidence="4">
    <location>
        <begin position="1775"/>
        <end position="1790"/>
    </location>
</feature>
<dbReference type="PROSITE" id="PS50994">
    <property type="entry name" value="INTEGRASE"/>
    <property type="match status" value="1"/>
</dbReference>
<feature type="region of interest" description="Disordered" evidence="4">
    <location>
        <begin position="693"/>
        <end position="820"/>
    </location>
</feature>
<feature type="compositionally biased region" description="Basic and acidic residues" evidence="4">
    <location>
        <begin position="93"/>
        <end position="115"/>
    </location>
</feature>
<sequence>MSPTPRKGSRGSRSSRRLKRSEQDAASPSVTRGRSTSQKRKRESTSPDSDPSCATPRKNLFGSPSESSSGMPPSTPKNSRPSAKRHNSGTPKRPGESQKIDFHGLHVGSRRESLPRGRPSTRGRGSLATNRSSCGTRISMGEVVDQLELPSTGGKGRDSLPRESHSERGPVKNLFKEFTEKQDDDTKGSKLPAPNVATIGAGTKLPIPEELKKASPPVSAVKRSLPSHYKTVLDQFRMLDEVLSLFRTRSQVPYYLQLKAGVERASGKRFAKGRLLQVVFAADGLFDLEWREKECDIDSMGTSSLRRLVVIQKDSSGTVLAKRLDAKEALSRAELVQRKLEDLIAEQERRCSDPKKFVSDEADPVPQAPLAPNPFETEAPINSTPVLRGRGTPSPDATPQTPCSSLLSGVRARRREKLELSASPFVPVILPQLSEPMTPARTPSVRDNIRSRSASKTPAERRQEMRERVRAKEAKEKESARIYEEDLKWREKLNFLELLSSIVSELSRLFFMRGHPSMRFQDVVKHFMSANGGGTRYKPLGARVMEDYLRQTAELAPEWIKIAQSKIDSKTEVLEMDMSVKTKAVLGKVKEKRDALSSQVPYYSQLKASVARQSGKRFEKGRLLQVVFAAGGILGLEWREKECDITTGGSNPLRWLVVVQKDPSGTNITRQLDAEDALKRAGIVYRNLKDRLAKQEQSCEDPKKFVADEAEPVPQAPLPPGPLETSTPIKSTPALRGCRAPTPRATPQTPTNARLSGVKKRRPNELELTSSPFVTRITPPPSRSPTPDGNVRSRSDSQTPSERREELRNRVRRREPENREQARIDNEALKWKKKLGVCDVLFPMVSELRRLFFMREHASMRFLKVVEHLMTRAGAGIRFRPLGRRVVEDYLRQMVKFAPDWIKIVWSQVDSRSELLQMDMSVKTQHVRRRLNEEKAALEAEYAEWDTRHRTPLVDTASTTRYRRALEQAASLEATIPRKELHGLLQGAAEAYYLCSTLKLGKEHRTEVYILSDSLINIQRLSWLSGKSKEVASRYIGKKGKHQFSERDLDRLIRIRDYLWRCCIPITLGLLGLLLDEPFQRSRYVPPDGPDDLSEDFPTDNSDEADDSDEAPTAFIGSIRDDIRPGAMPTPLQQDDNLPIFTPEEEAGLDTDLQRLVVQDSFYGAIAAYLRDGSVTPPFSAERIRRVSACYQVDERNRLYRVTLQSPSGSIVRQRVVVATGAGRNLAYRLVVTKHIRWNHLGTKKLTARLSLEYFWKRMEASVRGALSTCLPCLRSNATRRFRSSAGARHVESLRPLMVVGIDLYLPGLKSHDQPHRSSCPRSDVTAILLITCAATGFIQACLIKGPVTSSAICDCLDATFSSSITPSIVLSDNDGKFCASFAQKWCKARRVVHCFAPPYSPLLCLWERGHREVTRCLRSCINDSGDYGEGSSSSKPWHTLVLECVDVLNGSPYSSVTWLSPRMLVFPYFSESEYYSSNPSADDILNKMTAFTTPGEAKKVRDEARASYRLKLLDYLRHWSSYRETSRARVLAGQGRECNLQVADKVYHLTNASASSKLASRVQGPFQVDAFEASKGTAVLSGSNGSKFRAWVGNLVKVPDNEFVDAEPISPPCPWSLDSLPPITVLPPPPQVLPTWPPLVSNSSAVNATSSPTPGSTQAASRPSLPSSTAASKAVSRSSSGPPVAPKASTASSPVTPPAVPKAVSQSLSRPTVTPKAVIQPSTARPTVTPKVITQPLPVRTTSTIDAVPRPPTPPRWPPPLSVSVGPAGPRAPPQTSSTSRPTVTSKDATQPVPAGLTATCKATSRSPTVPRWPPSLPASQGPAVDQQIPWPPVFTKPDYVPTTGVLDTPPSTRSADLPVDEAEVIIPDYLPL</sequence>
<dbReference type="InterPro" id="IPR012337">
    <property type="entry name" value="RNaseH-like_sf"/>
</dbReference>
<dbReference type="InterPro" id="IPR036397">
    <property type="entry name" value="RNaseH_sf"/>
</dbReference>
<comment type="similarity">
    <text evidence="1">Belongs to the Cdt1 family.</text>
</comment>
<dbReference type="GO" id="GO:0003676">
    <property type="term" value="F:nucleic acid binding"/>
    <property type="evidence" value="ECO:0007669"/>
    <property type="project" value="InterPro"/>
</dbReference>
<feature type="compositionally biased region" description="Basic and acidic residues" evidence="4">
    <location>
        <begin position="155"/>
        <end position="174"/>
    </location>
</feature>
<dbReference type="SMART" id="SM01075">
    <property type="entry name" value="CDT1"/>
    <property type="match status" value="1"/>
</dbReference>
<feature type="compositionally biased region" description="Low complexity" evidence="4">
    <location>
        <begin position="1645"/>
        <end position="1655"/>
    </location>
</feature>
<evidence type="ECO:0000313" key="7">
    <source>
        <dbReference type="Proteomes" id="UP000572268"/>
    </source>
</evidence>
<feature type="compositionally biased region" description="Low complexity" evidence="4">
    <location>
        <begin position="63"/>
        <end position="72"/>
    </location>
</feature>
<protein>
    <recommendedName>
        <fullName evidence="5">Integrase catalytic domain-containing protein</fullName>
    </recommendedName>
</protein>
<evidence type="ECO:0000259" key="5">
    <source>
        <dbReference type="PROSITE" id="PS50994"/>
    </source>
</evidence>
<dbReference type="Gene3D" id="3.30.420.10">
    <property type="entry name" value="Ribonuclease H-like superfamily/Ribonuclease H"/>
    <property type="match status" value="1"/>
</dbReference>
<feature type="region of interest" description="Disordered" evidence="4">
    <location>
        <begin position="1645"/>
        <end position="1834"/>
    </location>
</feature>
<feature type="domain" description="Integrase catalytic" evidence="5">
    <location>
        <begin position="1292"/>
        <end position="1470"/>
    </location>
</feature>
<keyword evidence="2" id="KW-0131">Cell cycle</keyword>
<dbReference type="Gene3D" id="1.10.10.1420">
    <property type="entry name" value="DNA replication factor Cdt1, C-terminal WH domain"/>
    <property type="match status" value="2"/>
</dbReference>
<dbReference type="InterPro" id="IPR041588">
    <property type="entry name" value="Integrase_H2C2"/>
</dbReference>
<comment type="caution">
    <text evidence="6">The sequence shown here is derived from an EMBL/GenBank/DDBJ whole genome shotgun (WGS) entry which is preliminary data.</text>
</comment>
<feature type="region of interest" description="Disordered" evidence="4">
    <location>
        <begin position="351"/>
        <end position="404"/>
    </location>
</feature>
<evidence type="ECO:0000256" key="1">
    <source>
        <dbReference type="ARBA" id="ARBA00008356"/>
    </source>
</evidence>
<feature type="coiled-coil region" evidence="3">
    <location>
        <begin position="921"/>
        <end position="948"/>
    </location>
</feature>
<dbReference type="GO" id="GO:0015074">
    <property type="term" value="P:DNA integration"/>
    <property type="evidence" value="ECO:0007669"/>
    <property type="project" value="InterPro"/>
</dbReference>
<feature type="region of interest" description="Disordered" evidence="4">
    <location>
        <begin position="1119"/>
        <end position="1138"/>
    </location>
</feature>
<feature type="region of interest" description="Disordered" evidence="4">
    <location>
        <begin position="1085"/>
        <end position="1112"/>
    </location>
</feature>
<dbReference type="Pfam" id="PF17921">
    <property type="entry name" value="Integrase_H2C2"/>
    <property type="match status" value="1"/>
</dbReference>
<feature type="compositionally biased region" description="Basic residues" evidence="4">
    <location>
        <begin position="7"/>
        <end position="19"/>
    </location>
</feature>
<evidence type="ECO:0000313" key="6">
    <source>
        <dbReference type="EMBL" id="KAF4662528.1"/>
    </source>
</evidence>